<keyword evidence="1" id="KW-0472">Membrane</keyword>
<gene>
    <name evidence="3" type="ORF">SAMN02745725_00265</name>
</gene>
<dbReference type="GO" id="GO:1902201">
    <property type="term" value="P:negative regulation of bacterial-type flagellum-dependent cell motility"/>
    <property type="evidence" value="ECO:0007669"/>
    <property type="project" value="TreeGrafter"/>
</dbReference>
<protein>
    <submittedName>
        <fullName evidence="3">Diguanylate cyclase (GGDEF) domain-containing protein</fullName>
    </submittedName>
</protein>
<feature type="transmembrane region" description="Helical" evidence="1">
    <location>
        <begin position="116"/>
        <end position="136"/>
    </location>
</feature>
<dbReference type="GO" id="GO:0052621">
    <property type="term" value="F:diguanylate cyclase activity"/>
    <property type="evidence" value="ECO:0007669"/>
    <property type="project" value="TreeGrafter"/>
</dbReference>
<dbReference type="Pfam" id="PF00990">
    <property type="entry name" value="GGDEF"/>
    <property type="match status" value="1"/>
</dbReference>
<dbReference type="SUPFAM" id="SSF55073">
    <property type="entry name" value="Nucleotide cyclase"/>
    <property type="match status" value="1"/>
</dbReference>
<proteinExistence type="predicted"/>
<feature type="transmembrane region" description="Helical" evidence="1">
    <location>
        <begin position="12"/>
        <end position="29"/>
    </location>
</feature>
<dbReference type="AlphaFoldDB" id="A0A1M6AK28"/>
<keyword evidence="4" id="KW-1185">Reference proteome</keyword>
<dbReference type="InterPro" id="IPR029787">
    <property type="entry name" value="Nucleotide_cyclase"/>
</dbReference>
<dbReference type="GO" id="GO:0005886">
    <property type="term" value="C:plasma membrane"/>
    <property type="evidence" value="ECO:0007669"/>
    <property type="project" value="TreeGrafter"/>
</dbReference>
<evidence type="ECO:0000256" key="1">
    <source>
        <dbReference type="SAM" id="Phobius"/>
    </source>
</evidence>
<dbReference type="Proteomes" id="UP000184185">
    <property type="component" value="Unassembled WGS sequence"/>
</dbReference>
<keyword evidence="1" id="KW-0812">Transmembrane</keyword>
<evidence type="ECO:0000259" key="2">
    <source>
        <dbReference type="PROSITE" id="PS50887"/>
    </source>
</evidence>
<dbReference type="OrthoDB" id="9804955at2"/>
<dbReference type="SMART" id="SM00267">
    <property type="entry name" value="GGDEF"/>
    <property type="match status" value="1"/>
</dbReference>
<keyword evidence="1" id="KW-1133">Transmembrane helix</keyword>
<accession>A0A1M6AK28</accession>
<dbReference type="NCBIfam" id="TIGR00254">
    <property type="entry name" value="GGDEF"/>
    <property type="match status" value="1"/>
</dbReference>
<evidence type="ECO:0000313" key="4">
    <source>
        <dbReference type="Proteomes" id="UP000184185"/>
    </source>
</evidence>
<dbReference type="EMBL" id="FQYQ01000001">
    <property type="protein sequence ID" value="SHI36826.1"/>
    <property type="molecule type" value="Genomic_DNA"/>
</dbReference>
<dbReference type="GO" id="GO:0043709">
    <property type="term" value="P:cell adhesion involved in single-species biofilm formation"/>
    <property type="evidence" value="ECO:0007669"/>
    <property type="project" value="TreeGrafter"/>
</dbReference>
<feature type="domain" description="GGDEF" evidence="2">
    <location>
        <begin position="263"/>
        <end position="392"/>
    </location>
</feature>
<dbReference type="STRING" id="185007.SAMN02910350_00930"/>
<reference evidence="3 4" key="1">
    <citation type="submission" date="2016-11" db="EMBL/GenBank/DDBJ databases">
        <authorList>
            <person name="Jaros S."/>
            <person name="Januszkiewicz K."/>
            <person name="Wedrychowicz H."/>
        </authorList>
    </citation>
    <scope>NUCLEOTIDE SEQUENCE [LARGE SCALE GENOMIC DNA]</scope>
    <source>
        <strain evidence="3 4">DSM 14809</strain>
    </source>
</reference>
<dbReference type="PANTHER" id="PTHR45138">
    <property type="entry name" value="REGULATORY COMPONENTS OF SENSORY TRANSDUCTION SYSTEM"/>
    <property type="match status" value="1"/>
</dbReference>
<evidence type="ECO:0000313" key="3">
    <source>
        <dbReference type="EMBL" id="SHI36826.1"/>
    </source>
</evidence>
<dbReference type="RefSeq" id="WP_072911353.1">
    <property type="nucleotide sequence ID" value="NZ_FQYQ01000001.1"/>
</dbReference>
<feature type="transmembrane region" description="Helical" evidence="1">
    <location>
        <begin position="75"/>
        <end position="95"/>
    </location>
</feature>
<feature type="transmembrane region" description="Helical" evidence="1">
    <location>
        <begin position="192"/>
        <end position="214"/>
    </location>
</feature>
<dbReference type="InterPro" id="IPR050469">
    <property type="entry name" value="Diguanylate_Cyclase"/>
</dbReference>
<name>A0A1M6AK28_PSEXY</name>
<sequence length="401" mass="46182">MAIQLESQIKPFILLILAVCLVSLNIIFAKTNESIGNKREVMSFKGMLVSFMIYALVDIRLLIGDGFYTMFPRPIVLFIVAIGFGVMSLACYFWFIHVSSNIDPKVKSKQIKKFRLFDILFLLPLAIVVILLFTPLHVLVYDIVDGMVVFYPMLSFILFLDYVYLISATIISIRNRRRAKNRLEKKKYGSQILFIIFFTISGMLIGFLLNLPAIELCVIPVVIKLFVELQDSQIYTDALTKLNNRRRITEYIHNELINCGEENPLTVIMVDLDYFKSINDIFGHDEGDRALIVFSDSLKEVFKGSDAIVARWGGDEFVVACREERIATDVREKLEDVLHKNNELSYALSFSVGAYTCTSSKMTYEQVFNEADELLYKDKEVQHRRRMDFNQKLKNIKSVGR</sequence>
<dbReference type="CDD" id="cd01949">
    <property type="entry name" value="GGDEF"/>
    <property type="match status" value="1"/>
</dbReference>
<dbReference type="InterPro" id="IPR043128">
    <property type="entry name" value="Rev_trsase/Diguanyl_cyclase"/>
</dbReference>
<organism evidence="3 4">
    <name type="scientific">Pseudobutyrivibrio xylanivorans DSM 14809</name>
    <dbReference type="NCBI Taxonomy" id="1123012"/>
    <lineage>
        <taxon>Bacteria</taxon>
        <taxon>Bacillati</taxon>
        <taxon>Bacillota</taxon>
        <taxon>Clostridia</taxon>
        <taxon>Lachnospirales</taxon>
        <taxon>Lachnospiraceae</taxon>
        <taxon>Pseudobutyrivibrio</taxon>
    </lineage>
</organism>
<dbReference type="InterPro" id="IPR000160">
    <property type="entry name" value="GGDEF_dom"/>
</dbReference>
<dbReference type="PANTHER" id="PTHR45138:SF9">
    <property type="entry name" value="DIGUANYLATE CYCLASE DGCM-RELATED"/>
    <property type="match status" value="1"/>
</dbReference>
<dbReference type="Gene3D" id="3.30.70.270">
    <property type="match status" value="1"/>
</dbReference>
<dbReference type="PROSITE" id="PS50887">
    <property type="entry name" value="GGDEF"/>
    <property type="match status" value="1"/>
</dbReference>
<feature type="transmembrane region" description="Helical" evidence="1">
    <location>
        <begin position="41"/>
        <end position="63"/>
    </location>
</feature>
<feature type="transmembrane region" description="Helical" evidence="1">
    <location>
        <begin position="148"/>
        <end position="171"/>
    </location>
</feature>